<dbReference type="Proteomes" id="UP000269115">
    <property type="component" value="Unassembled WGS sequence"/>
</dbReference>
<dbReference type="GeneID" id="87480220"/>
<proteinExistence type="predicted"/>
<comment type="caution">
    <text evidence="2">The sequence shown here is derived from an EMBL/GenBank/DDBJ whole genome shotgun (WGS) entry which is preliminary data.</text>
</comment>
<feature type="region of interest" description="Disordered" evidence="1">
    <location>
        <begin position="146"/>
        <end position="180"/>
    </location>
</feature>
<organism evidence="2 3">
    <name type="scientific">Pseudomonas putida</name>
    <name type="common">Arthrobacter siderocapsulatus</name>
    <dbReference type="NCBI Taxonomy" id="303"/>
    <lineage>
        <taxon>Bacteria</taxon>
        <taxon>Pseudomonadati</taxon>
        <taxon>Pseudomonadota</taxon>
        <taxon>Gammaproteobacteria</taxon>
        <taxon>Pseudomonadales</taxon>
        <taxon>Pseudomonadaceae</taxon>
        <taxon>Pseudomonas</taxon>
    </lineage>
</organism>
<accession>A0A9X8EF34</accession>
<evidence type="ECO:0000256" key="1">
    <source>
        <dbReference type="SAM" id="MobiDB-lite"/>
    </source>
</evidence>
<feature type="compositionally biased region" description="Polar residues" evidence="1">
    <location>
        <begin position="160"/>
        <end position="169"/>
    </location>
</feature>
<dbReference type="RefSeq" id="WP_078480290.1">
    <property type="nucleotide sequence ID" value="NZ_RJUR01000019.1"/>
</dbReference>
<dbReference type="AlphaFoldDB" id="A0A9X8EF34"/>
<name>A0A9X8EF34_PSEPU</name>
<evidence type="ECO:0000313" key="2">
    <source>
        <dbReference type="EMBL" id="ROQ42906.1"/>
    </source>
</evidence>
<gene>
    <name evidence="2" type="ORF">EDF85_5004</name>
</gene>
<evidence type="ECO:0000313" key="3">
    <source>
        <dbReference type="Proteomes" id="UP000269115"/>
    </source>
</evidence>
<sequence length="180" mass="20298">MSIINDYGWQVAATTQQRSSVSTDSDAVPYVPVSVAIQSTSDTRGSASHSEQRFHDNQQEAFAKFKVSLQNLEEIFDTKEPESTALQEFRDYMALSPEQKIREKMLRELGLSLEEYEELPPEKKELIDKQIAQRIKEEMEIKTMAKLQPPQQMDAVSALAGSQTLSAEGTNEKDRTDPLA</sequence>
<feature type="compositionally biased region" description="Basic and acidic residues" evidence="1">
    <location>
        <begin position="170"/>
        <end position="180"/>
    </location>
</feature>
<protein>
    <submittedName>
        <fullName evidence="2">Uncharacterized protein</fullName>
    </submittedName>
</protein>
<dbReference type="EMBL" id="RJUR01000019">
    <property type="protein sequence ID" value="ROQ42906.1"/>
    <property type="molecule type" value="Genomic_DNA"/>
</dbReference>
<reference evidence="2 3" key="1">
    <citation type="submission" date="2018-11" db="EMBL/GenBank/DDBJ databases">
        <title>Genomic analyses of the natural microbiome of Caenorhabditis elegans.</title>
        <authorList>
            <person name="Samuel B."/>
        </authorList>
    </citation>
    <scope>NUCLEOTIDE SEQUENCE [LARGE SCALE GENOMIC DNA]</scope>
    <source>
        <strain evidence="2 3">BIGb0473</strain>
    </source>
</reference>